<evidence type="ECO:0000256" key="1">
    <source>
        <dbReference type="ARBA" id="ARBA00004651"/>
    </source>
</evidence>
<feature type="transmembrane region" description="Helical" evidence="6">
    <location>
        <begin position="185"/>
        <end position="206"/>
    </location>
</feature>
<comment type="caution">
    <text evidence="7">The sequence shown here is derived from an EMBL/GenBank/DDBJ whole genome shotgun (WGS) entry which is preliminary data.</text>
</comment>
<feature type="transmembrane region" description="Helical" evidence="6">
    <location>
        <begin position="21"/>
        <end position="41"/>
    </location>
</feature>
<keyword evidence="4 6" id="KW-1133">Transmembrane helix</keyword>
<sequence length="436" mass="47008">MKEPADELKRNIGTWGLSANLINIMIGAGIFVLPAVVAAGLGSASVLAYLFCGLLISLVMLCFAEIGSKITDTGGAYAYIEGVFGKYFGFIAAVLFLVATISADAAVANTIVDIMGSINPFFKGGIIKTFFFLCLFSGLGYINVIGVKEGIRLVKLITITKIAPLMVLIFLAWSKVDIVNLVWDFTPTVMDVGEVSLILFFAFQGAESGLSVSGEVRNPNKTIPRAILISITVVLLIYIMIQTAAQGVLGETLASFQENPLGEVASKIFGPIGFTLITIGAVVSMFGNLSSEILSMPRMLYRAAKDKVIPIEIASRVHKKFSTPYVSIIIYVGLCFLFASLGGFKQLAILSSASILLIYLGVAIAVIKLRKKENKEDSELSKDSFRIPGGYLVPILAVLVILFFLSNLSFNELAGIVAFIVFLSIIYYFGYNVLKK</sequence>
<feature type="transmembrane region" description="Helical" evidence="6">
    <location>
        <begin position="153"/>
        <end position="173"/>
    </location>
</feature>
<evidence type="ECO:0000313" key="7">
    <source>
        <dbReference type="EMBL" id="MBC8770085.1"/>
    </source>
</evidence>
<accession>A0ABR7QT05</accession>
<evidence type="ECO:0000313" key="8">
    <source>
        <dbReference type="Proteomes" id="UP000618952"/>
    </source>
</evidence>
<protein>
    <submittedName>
        <fullName evidence="7">Amino acid permease</fullName>
    </submittedName>
</protein>
<feature type="transmembrane region" description="Helical" evidence="6">
    <location>
        <begin position="347"/>
        <end position="367"/>
    </location>
</feature>
<feature type="transmembrane region" description="Helical" evidence="6">
    <location>
        <begin position="268"/>
        <end position="289"/>
    </location>
</feature>
<dbReference type="EMBL" id="JACLHY010000027">
    <property type="protein sequence ID" value="MBC8770085.1"/>
    <property type="molecule type" value="Genomic_DNA"/>
</dbReference>
<feature type="transmembrane region" description="Helical" evidence="6">
    <location>
        <begin position="87"/>
        <end position="106"/>
    </location>
</feature>
<feature type="transmembrane region" description="Helical" evidence="6">
    <location>
        <begin position="323"/>
        <end position="341"/>
    </location>
</feature>
<evidence type="ECO:0000256" key="6">
    <source>
        <dbReference type="SAM" id="Phobius"/>
    </source>
</evidence>
<feature type="transmembrane region" description="Helical" evidence="6">
    <location>
        <begin position="388"/>
        <end position="407"/>
    </location>
</feature>
<dbReference type="Gene3D" id="1.20.1740.10">
    <property type="entry name" value="Amino acid/polyamine transporter I"/>
    <property type="match status" value="1"/>
</dbReference>
<feature type="transmembrane region" description="Helical" evidence="6">
    <location>
        <begin position="413"/>
        <end position="434"/>
    </location>
</feature>
<dbReference type="PANTHER" id="PTHR42770:SF7">
    <property type="entry name" value="MEMBRANE PROTEIN"/>
    <property type="match status" value="1"/>
</dbReference>
<gene>
    <name evidence="7" type="ORF">H4O18_18945</name>
</gene>
<dbReference type="RefSeq" id="WP_187587567.1">
    <property type="nucleotide sequence ID" value="NZ_JACLHY010000027.1"/>
</dbReference>
<feature type="transmembrane region" description="Helical" evidence="6">
    <location>
        <begin position="227"/>
        <end position="248"/>
    </location>
</feature>
<proteinExistence type="predicted"/>
<evidence type="ECO:0000256" key="3">
    <source>
        <dbReference type="ARBA" id="ARBA00022692"/>
    </source>
</evidence>
<dbReference type="InterPro" id="IPR050367">
    <property type="entry name" value="APC_superfamily"/>
</dbReference>
<evidence type="ECO:0000256" key="2">
    <source>
        <dbReference type="ARBA" id="ARBA00022475"/>
    </source>
</evidence>
<feature type="transmembrane region" description="Helical" evidence="6">
    <location>
        <begin position="126"/>
        <end position="146"/>
    </location>
</feature>
<evidence type="ECO:0000256" key="5">
    <source>
        <dbReference type="ARBA" id="ARBA00023136"/>
    </source>
</evidence>
<dbReference type="PIRSF" id="PIRSF006060">
    <property type="entry name" value="AA_transporter"/>
    <property type="match status" value="1"/>
</dbReference>
<reference evidence="7 8" key="1">
    <citation type="submission" date="2020-08" db="EMBL/GenBank/DDBJ databases">
        <title>Arenibacter gaetbuli sp. nov., isolated from a sand dune.</title>
        <authorList>
            <person name="Park S."/>
            <person name="Yoon J.-H."/>
        </authorList>
    </citation>
    <scope>NUCLEOTIDE SEQUENCE [LARGE SCALE GENOMIC DNA]</scope>
    <source>
        <strain evidence="7 8">BSSL-BM3</strain>
    </source>
</reference>
<organism evidence="7 8">
    <name type="scientific">Arenibacter arenosicollis</name>
    <dbReference type="NCBI Taxonomy" id="2762274"/>
    <lineage>
        <taxon>Bacteria</taxon>
        <taxon>Pseudomonadati</taxon>
        <taxon>Bacteroidota</taxon>
        <taxon>Flavobacteriia</taxon>
        <taxon>Flavobacteriales</taxon>
        <taxon>Flavobacteriaceae</taxon>
        <taxon>Arenibacter</taxon>
    </lineage>
</organism>
<keyword evidence="3 6" id="KW-0812">Transmembrane</keyword>
<evidence type="ECO:0000256" key="4">
    <source>
        <dbReference type="ARBA" id="ARBA00022989"/>
    </source>
</evidence>
<keyword evidence="5 6" id="KW-0472">Membrane</keyword>
<keyword evidence="8" id="KW-1185">Reference proteome</keyword>
<feature type="transmembrane region" description="Helical" evidence="6">
    <location>
        <begin position="47"/>
        <end position="66"/>
    </location>
</feature>
<dbReference type="Pfam" id="PF13520">
    <property type="entry name" value="AA_permease_2"/>
    <property type="match status" value="1"/>
</dbReference>
<dbReference type="InterPro" id="IPR002293">
    <property type="entry name" value="AA/rel_permease1"/>
</dbReference>
<dbReference type="Proteomes" id="UP000618952">
    <property type="component" value="Unassembled WGS sequence"/>
</dbReference>
<keyword evidence="2" id="KW-1003">Cell membrane</keyword>
<dbReference type="PANTHER" id="PTHR42770">
    <property type="entry name" value="AMINO ACID TRANSPORTER-RELATED"/>
    <property type="match status" value="1"/>
</dbReference>
<name>A0ABR7QT05_9FLAO</name>
<comment type="subcellular location">
    <subcellularLocation>
        <location evidence="1">Cell membrane</location>
        <topology evidence="1">Multi-pass membrane protein</topology>
    </subcellularLocation>
</comment>